<dbReference type="InParanoid" id="T1FH79"/>
<protein>
    <submittedName>
        <fullName evidence="2 3">Uncharacterized protein</fullName>
    </submittedName>
</protein>
<dbReference type="OrthoDB" id="10068393at2759"/>
<accession>T1FH79</accession>
<sequence length="634" mass="72765">MVCISCRMKIGKLSPSNSTSQPPPAPPSSSSSSENAVVTGESLNQIFLAAGCSPLRIRKISSSNKVPYMKKKVRNAVELLCKKSARLVEKDKNIFQTPKKVLNCKHCDGFKNIMEELKVKFFSSDYRHRQQILTLVPPSWTLSRTASFFSCSKHLVIKSRKLKRESGILSLPHKKKGETIDEHTTQSVIDFYNQQEISICCPGKKDFVTVTEGQQKVYHQKKILLANIKEIYFEFVKQKNLKIGFSTFFKLRPPWCVTVSSPGAHRVCICEYHQNIKLMLESVPLNHCYKFWLEKLVCNINSRECMLHRCEECPGKLSVENNLRAIFEEAVISIDNTISFYQWFHDDNRSSLISVQDTVDSFIERFSQKLDELSSHHYISKEQSKYLSDSKENLKNLECIALMDFAENYSVILQDAIQSHHWSNTQVTLHPIVLYYRDDENLSVKSVCMISDCLDHNDFGLKAEWHFFATSHGKSPCDGIGGTTKRLVARASLQASTKDQILNARDFYTYADAKINGIKFFWVDKIEIKDLLEMLEKRFRSADKIKGCRSHHSFIPDKNDQLLMKRLSSDLFGYNFNKNESEDNDDYQPGRFVALVYDKKCAYKSTNIGPAWLGSELHVKQGVVSNYLEFSQKI</sequence>
<dbReference type="AlphaFoldDB" id="T1FH79"/>
<reference evidence="3" key="3">
    <citation type="submission" date="2015-06" db="UniProtKB">
        <authorList>
            <consortium name="EnsemblMetazoa"/>
        </authorList>
    </citation>
    <scope>IDENTIFICATION</scope>
</reference>
<dbReference type="CTD" id="20208178"/>
<dbReference type="STRING" id="6412.T1FH79"/>
<dbReference type="Proteomes" id="UP000015101">
    <property type="component" value="Unassembled WGS sequence"/>
</dbReference>
<evidence type="ECO:0000313" key="4">
    <source>
        <dbReference type="Proteomes" id="UP000015101"/>
    </source>
</evidence>
<dbReference type="eggNOG" id="ENOG502QXFF">
    <property type="taxonomic scope" value="Eukaryota"/>
</dbReference>
<name>T1FH79_HELRO</name>
<dbReference type="EMBL" id="AMQM01007747">
    <property type="status" value="NOT_ANNOTATED_CDS"/>
    <property type="molecule type" value="Genomic_DNA"/>
</dbReference>
<reference evidence="4" key="1">
    <citation type="submission" date="2012-12" db="EMBL/GenBank/DDBJ databases">
        <authorList>
            <person name="Hellsten U."/>
            <person name="Grimwood J."/>
            <person name="Chapman J.A."/>
            <person name="Shapiro H."/>
            <person name="Aerts A."/>
            <person name="Otillar R.P."/>
            <person name="Terry A.Y."/>
            <person name="Boore J.L."/>
            <person name="Simakov O."/>
            <person name="Marletaz F."/>
            <person name="Cho S.-J."/>
            <person name="Edsinger-Gonzales E."/>
            <person name="Havlak P."/>
            <person name="Kuo D.-H."/>
            <person name="Larsson T."/>
            <person name="Lv J."/>
            <person name="Arendt D."/>
            <person name="Savage R."/>
            <person name="Osoegawa K."/>
            <person name="de Jong P."/>
            <person name="Lindberg D.R."/>
            <person name="Seaver E.C."/>
            <person name="Weisblat D.A."/>
            <person name="Putnam N.H."/>
            <person name="Grigoriev I.V."/>
            <person name="Rokhsar D.S."/>
        </authorList>
    </citation>
    <scope>NUCLEOTIDE SEQUENCE</scope>
</reference>
<evidence type="ECO:0000313" key="3">
    <source>
        <dbReference type="EnsemblMetazoa" id="HelroP181666"/>
    </source>
</evidence>
<gene>
    <name evidence="3" type="primary">20208178</name>
    <name evidence="2" type="ORF">HELRODRAFT_181666</name>
</gene>
<dbReference type="KEGG" id="hro:HELRODRAFT_181666"/>
<dbReference type="EnsemblMetazoa" id="HelroT181666">
    <property type="protein sequence ID" value="HelroP181666"/>
    <property type="gene ID" value="HelroG181666"/>
</dbReference>
<dbReference type="OMA" id="WIVHIHT"/>
<dbReference type="EMBL" id="KB097661">
    <property type="protein sequence ID" value="ESN92197.1"/>
    <property type="molecule type" value="Genomic_DNA"/>
</dbReference>
<feature type="region of interest" description="Disordered" evidence="1">
    <location>
        <begin position="13"/>
        <end position="35"/>
    </location>
</feature>
<evidence type="ECO:0000313" key="2">
    <source>
        <dbReference type="EMBL" id="ESN92197.1"/>
    </source>
</evidence>
<proteinExistence type="predicted"/>
<dbReference type="PANTHER" id="PTHR46601">
    <property type="entry name" value="ULP_PROTEASE DOMAIN-CONTAINING PROTEIN"/>
    <property type="match status" value="1"/>
</dbReference>
<dbReference type="HOGENOM" id="CLU_020828_0_0_1"/>
<evidence type="ECO:0000256" key="1">
    <source>
        <dbReference type="SAM" id="MobiDB-lite"/>
    </source>
</evidence>
<reference evidence="2 4" key="2">
    <citation type="journal article" date="2013" name="Nature">
        <title>Insights into bilaterian evolution from three spiralian genomes.</title>
        <authorList>
            <person name="Simakov O."/>
            <person name="Marletaz F."/>
            <person name="Cho S.J."/>
            <person name="Edsinger-Gonzales E."/>
            <person name="Havlak P."/>
            <person name="Hellsten U."/>
            <person name="Kuo D.H."/>
            <person name="Larsson T."/>
            <person name="Lv J."/>
            <person name="Arendt D."/>
            <person name="Savage R."/>
            <person name="Osoegawa K."/>
            <person name="de Jong P."/>
            <person name="Grimwood J."/>
            <person name="Chapman J.A."/>
            <person name="Shapiro H."/>
            <person name="Aerts A."/>
            <person name="Otillar R.P."/>
            <person name="Terry A.Y."/>
            <person name="Boore J.L."/>
            <person name="Grigoriev I.V."/>
            <person name="Lindberg D.R."/>
            <person name="Seaver E.C."/>
            <person name="Weisblat D.A."/>
            <person name="Putnam N.H."/>
            <person name="Rokhsar D.S."/>
        </authorList>
    </citation>
    <scope>NUCLEOTIDE SEQUENCE</scope>
</reference>
<dbReference type="EMBL" id="AMQM01007746">
    <property type="status" value="NOT_ANNOTATED_CDS"/>
    <property type="molecule type" value="Genomic_DNA"/>
</dbReference>
<dbReference type="GeneID" id="20208178"/>
<dbReference type="RefSeq" id="XP_009029701.1">
    <property type="nucleotide sequence ID" value="XM_009031453.1"/>
</dbReference>
<organism evidence="3 4">
    <name type="scientific">Helobdella robusta</name>
    <name type="common">Californian leech</name>
    <dbReference type="NCBI Taxonomy" id="6412"/>
    <lineage>
        <taxon>Eukaryota</taxon>
        <taxon>Metazoa</taxon>
        <taxon>Spiralia</taxon>
        <taxon>Lophotrochozoa</taxon>
        <taxon>Annelida</taxon>
        <taxon>Clitellata</taxon>
        <taxon>Hirudinea</taxon>
        <taxon>Rhynchobdellida</taxon>
        <taxon>Glossiphoniidae</taxon>
        <taxon>Helobdella</taxon>
    </lineage>
</organism>
<keyword evidence="4" id="KW-1185">Reference proteome</keyword>
<dbReference type="PANTHER" id="PTHR46601:SF1">
    <property type="entry name" value="ADF-H DOMAIN-CONTAINING PROTEIN"/>
    <property type="match status" value="1"/>
</dbReference>